<keyword evidence="2" id="KW-1185">Reference proteome</keyword>
<reference evidence="1 2" key="1">
    <citation type="submission" date="2018-10" db="EMBL/GenBank/DDBJ databases">
        <title>Genomic Encyclopedia of Archaeal and Bacterial Type Strains, Phase II (KMG-II): from individual species to whole genera.</title>
        <authorList>
            <person name="Goeker M."/>
        </authorList>
    </citation>
    <scope>NUCLEOTIDE SEQUENCE [LARGE SCALE GENOMIC DNA]</scope>
    <source>
        <strain evidence="1 2">DSM 11927</strain>
    </source>
</reference>
<organism evidence="1 2">
    <name type="scientific">Haloarcula quadrata</name>
    <dbReference type="NCBI Taxonomy" id="182779"/>
    <lineage>
        <taxon>Archaea</taxon>
        <taxon>Methanobacteriati</taxon>
        <taxon>Methanobacteriota</taxon>
        <taxon>Stenosarchaea group</taxon>
        <taxon>Halobacteria</taxon>
        <taxon>Halobacteriales</taxon>
        <taxon>Haloarculaceae</taxon>
        <taxon>Haloarcula</taxon>
    </lineage>
</organism>
<dbReference type="Proteomes" id="UP000268233">
    <property type="component" value="Unassembled WGS sequence"/>
</dbReference>
<proteinExistence type="predicted"/>
<evidence type="ECO:0008006" key="3">
    <source>
        <dbReference type="Google" id="ProtNLM"/>
    </source>
</evidence>
<evidence type="ECO:0000313" key="2">
    <source>
        <dbReference type="Proteomes" id="UP000268233"/>
    </source>
</evidence>
<sequence>MATRQQSPTTYHTCSCGEEFDTTEELLEHAREAHGLSVH</sequence>
<evidence type="ECO:0000313" key="1">
    <source>
        <dbReference type="EMBL" id="RKS81693.1"/>
    </source>
</evidence>
<accession>A0A495R330</accession>
<comment type="caution">
    <text evidence="1">The sequence shown here is derived from an EMBL/GenBank/DDBJ whole genome shotgun (WGS) entry which is preliminary data.</text>
</comment>
<protein>
    <recommendedName>
        <fullName evidence="3">C2H2-type domain-containing protein</fullName>
    </recommendedName>
</protein>
<dbReference type="EMBL" id="RBWW01000001">
    <property type="protein sequence ID" value="RKS81693.1"/>
    <property type="molecule type" value="Genomic_DNA"/>
</dbReference>
<gene>
    <name evidence="1" type="ORF">BDK61_0987</name>
</gene>
<name>A0A495R330_9EURY</name>
<dbReference type="AlphaFoldDB" id="A0A495R330"/>